<dbReference type="Gene3D" id="2.60.120.1040">
    <property type="entry name" value="ZPR1, A/B domain"/>
    <property type="match status" value="1"/>
</dbReference>
<dbReference type="AlphaFoldDB" id="A0A7C1NYC0"/>
<evidence type="ECO:0000256" key="2">
    <source>
        <dbReference type="ARBA" id="ARBA00022723"/>
    </source>
</evidence>
<dbReference type="EMBL" id="DRZM01000089">
    <property type="protein sequence ID" value="HHP04666.1"/>
    <property type="molecule type" value="Genomic_DNA"/>
</dbReference>
<keyword evidence="4" id="KW-0862">Zinc</keyword>
<evidence type="ECO:0000256" key="4">
    <source>
        <dbReference type="ARBA" id="ARBA00022833"/>
    </source>
</evidence>
<sequence>MLEGEEIPREAVTYFGKKLGEYRTTCPVCGRGEFLITEIAYEVPALGPVLIVSKRCTTCGYRRNDMVPLRSSRRTRIYLRVECPEDYRAKVFRSPFARVIVPELGLDLKPSMAAEMFVTNVEGVLRMFLDAVEKYEVLEGVSLESLKERLTRVIENQASTLTVVIDDDEGVSVCIPEPGSKPIIVIETV</sequence>
<accession>A0A7C1NYC0</accession>
<dbReference type="PANTHER" id="PTHR10876:SF0">
    <property type="entry name" value="ZINC FINGER PROTEIN ZPR1"/>
    <property type="match status" value="1"/>
</dbReference>
<evidence type="ECO:0000256" key="1">
    <source>
        <dbReference type="ARBA" id="ARBA00008354"/>
    </source>
</evidence>
<dbReference type="NCBIfam" id="TIGR00310">
    <property type="entry name" value="ZPR1_znf"/>
    <property type="match status" value="1"/>
</dbReference>
<keyword evidence="2" id="KW-0479">Metal-binding</keyword>
<evidence type="ECO:0000259" key="5">
    <source>
        <dbReference type="SMART" id="SM00709"/>
    </source>
</evidence>
<dbReference type="InterPro" id="IPR040141">
    <property type="entry name" value="ZPR1"/>
</dbReference>
<comment type="similarity">
    <text evidence="1">Belongs to the ZPR1 family.</text>
</comment>
<dbReference type="GO" id="GO:0008270">
    <property type="term" value="F:zinc ion binding"/>
    <property type="evidence" value="ECO:0007669"/>
    <property type="project" value="UniProtKB-KW"/>
</dbReference>
<reference evidence="6" key="1">
    <citation type="journal article" date="2020" name="mSystems">
        <title>Genome- and Community-Level Interaction Insights into Carbon Utilization and Element Cycling Functions of Hydrothermarchaeota in Hydrothermal Sediment.</title>
        <authorList>
            <person name="Zhou Z."/>
            <person name="Liu Y."/>
            <person name="Xu W."/>
            <person name="Pan J."/>
            <person name="Luo Z.H."/>
            <person name="Li M."/>
        </authorList>
    </citation>
    <scope>NUCLEOTIDE SEQUENCE [LARGE SCALE GENOMIC DNA]</scope>
    <source>
        <strain evidence="7">SpSt-1125</strain>
        <strain evidence="6">SpSt-25</strain>
    </source>
</reference>
<dbReference type="Gene3D" id="2.20.25.420">
    <property type="entry name" value="ZPR1, zinc finger domain"/>
    <property type="match status" value="1"/>
</dbReference>
<gene>
    <name evidence="7" type="ORF">ENM88_02815</name>
    <name evidence="6" type="ORF">ENP77_03460</name>
</gene>
<organism evidence="6">
    <name type="scientific">Thermofilum pendens</name>
    <dbReference type="NCBI Taxonomy" id="2269"/>
    <lineage>
        <taxon>Archaea</taxon>
        <taxon>Thermoproteota</taxon>
        <taxon>Thermoprotei</taxon>
        <taxon>Thermofilales</taxon>
        <taxon>Thermofilaceae</taxon>
        <taxon>Thermofilum</taxon>
    </lineage>
</organism>
<dbReference type="InterPro" id="IPR042451">
    <property type="entry name" value="ZPR1_A/B_dom"/>
</dbReference>
<dbReference type="EMBL" id="DSKP01000122">
    <property type="protein sequence ID" value="HEB48833.1"/>
    <property type="molecule type" value="Genomic_DNA"/>
</dbReference>
<name>A0A7C1NYC0_THEPE</name>
<dbReference type="InterPro" id="IPR042452">
    <property type="entry name" value="ZPR1_Znf1/2"/>
</dbReference>
<evidence type="ECO:0000256" key="3">
    <source>
        <dbReference type="ARBA" id="ARBA00022771"/>
    </source>
</evidence>
<evidence type="ECO:0000313" key="7">
    <source>
        <dbReference type="EMBL" id="HHP04666.1"/>
    </source>
</evidence>
<dbReference type="PANTHER" id="PTHR10876">
    <property type="entry name" value="ZINC FINGER PROTEIN ZPR1"/>
    <property type="match status" value="1"/>
</dbReference>
<comment type="caution">
    <text evidence="6">The sequence shown here is derived from an EMBL/GenBank/DDBJ whole genome shotgun (WGS) entry which is preliminary data.</text>
</comment>
<dbReference type="Pfam" id="PF22794">
    <property type="entry name" value="jr-ZPR1"/>
    <property type="match status" value="1"/>
</dbReference>
<evidence type="ECO:0000313" key="6">
    <source>
        <dbReference type="EMBL" id="HEB48833.1"/>
    </source>
</evidence>
<dbReference type="InterPro" id="IPR056180">
    <property type="entry name" value="ZPR1_jr_dom"/>
</dbReference>
<protein>
    <submittedName>
        <fullName evidence="6">ZPR1 zinc finger domain-containing protein</fullName>
    </submittedName>
</protein>
<dbReference type="SMART" id="SM00709">
    <property type="entry name" value="Zpr1"/>
    <property type="match status" value="1"/>
</dbReference>
<proteinExistence type="inferred from homology"/>
<dbReference type="InterPro" id="IPR004457">
    <property type="entry name" value="Znf_ZPR1"/>
</dbReference>
<feature type="domain" description="Zinc finger ZPR1-type" evidence="5">
    <location>
        <begin position="24"/>
        <end position="176"/>
    </location>
</feature>
<keyword evidence="3" id="KW-0863">Zinc-finger</keyword>